<dbReference type="PANTHER" id="PTHR46118">
    <property type="entry name" value="PROTEIN ABHD11"/>
    <property type="match status" value="1"/>
</dbReference>
<feature type="domain" description="AB hydrolase-1" evidence="2">
    <location>
        <begin position="1"/>
        <end position="98"/>
    </location>
</feature>
<dbReference type="SUPFAM" id="SSF53474">
    <property type="entry name" value="alpha/beta-Hydrolases"/>
    <property type="match status" value="1"/>
</dbReference>
<sequence>MIVLHGLFGSGKNWCSFARSIVNDFQIWMPDARNHGESPHAETMSYKEMAEDDVCFLDNNGLERIMLLGHSMGGKTAMQVALRFPERVYCLIVVDIAPVQYEHFQKNLKLIRAMHELGLPKK</sequence>
<accession>A0A432GML9</accession>
<gene>
    <name evidence="3" type="ORF">DSY94_06225</name>
</gene>
<dbReference type="Gene3D" id="3.40.50.1820">
    <property type="entry name" value="alpha/beta hydrolase"/>
    <property type="match status" value="1"/>
</dbReference>
<evidence type="ECO:0000256" key="1">
    <source>
        <dbReference type="ARBA" id="ARBA00022801"/>
    </source>
</evidence>
<dbReference type="PANTHER" id="PTHR46118:SF4">
    <property type="entry name" value="PROTEIN ABHD11"/>
    <property type="match status" value="1"/>
</dbReference>
<evidence type="ECO:0000313" key="4">
    <source>
        <dbReference type="Proteomes" id="UP000287176"/>
    </source>
</evidence>
<dbReference type="Proteomes" id="UP000287176">
    <property type="component" value="Unassembled WGS sequence"/>
</dbReference>
<dbReference type="AlphaFoldDB" id="A0A432GML9"/>
<reference evidence="3 4" key="1">
    <citation type="submission" date="2018-06" db="EMBL/GenBank/DDBJ databases">
        <title>Combined omics and stable isotope probing to characterize newly discovered Mariana Back-Arc vent microbial communities.</title>
        <authorList>
            <person name="Trembath-Reichert E."/>
            <person name="Huber J.A."/>
        </authorList>
    </citation>
    <scope>NUCLEOTIDE SEQUENCE [LARGE SCALE GENOMIC DNA]</scope>
    <source>
        <strain evidence="3">MAG 24</strain>
    </source>
</reference>
<evidence type="ECO:0000259" key="2">
    <source>
        <dbReference type="Pfam" id="PF00561"/>
    </source>
</evidence>
<dbReference type="InterPro" id="IPR029058">
    <property type="entry name" value="AB_hydrolase_fold"/>
</dbReference>
<dbReference type="Pfam" id="PF00561">
    <property type="entry name" value="Abhydrolase_1"/>
    <property type="match status" value="1"/>
</dbReference>
<keyword evidence="1" id="KW-0378">Hydrolase</keyword>
<comment type="caution">
    <text evidence="3">The sequence shown here is derived from an EMBL/GenBank/DDBJ whole genome shotgun (WGS) entry which is preliminary data.</text>
</comment>
<dbReference type="InterPro" id="IPR000073">
    <property type="entry name" value="AB_hydrolase_1"/>
</dbReference>
<protein>
    <recommendedName>
        <fullName evidence="2">AB hydrolase-1 domain-containing protein</fullName>
    </recommendedName>
</protein>
<dbReference type="GO" id="GO:0016787">
    <property type="term" value="F:hydrolase activity"/>
    <property type="evidence" value="ECO:0007669"/>
    <property type="project" value="UniProtKB-KW"/>
</dbReference>
<dbReference type="EMBL" id="QNZI01000161">
    <property type="protein sequence ID" value="RTZ84386.1"/>
    <property type="molecule type" value="Genomic_DNA"/>
</dbReference>
<proteinExistence type="predicted"/>
<evidence type="ECO:0000313" key="3">
    <source>
        <dbReference type="EMBL" id="RTZ84386.1"/>
    </source>
</evidence>
<dbReference type="PRINTS" id="PR00111">
    <property type="entry name" value="ABHYDROLASE"/>
</dbReference>
<name>A0A432GML9_9DELT</name>
<organism evidence="3 4">
    <name type="scientific">SAR324 cluster bacterium</name>
    <dbReference type="NCBI Taxonomy" id="2024889"/>
    <lineage>
        <taxon>Bacteria</taxon>
        <taxon>Deltaproteobacteria</taxon>
        <taxon>SAR324 cluster</taxon>
    </lineage>
</organism>